<dbReference type="PROSITE" id="PS50206">
    <property type="entry name" value="RHODANESE_3"/>
    <property type="match status" value="1"/>
</dbReference>
<dbReference type="SUPFAM" id="SSF52821">
    <property type="entry name" value="Rhodanese/Cell cycle control phosphatase"/>
    <property type="match status" value="1"/>
</dbReference>
<keyword evidence="3" id="KW-1185">Reference proteome</keyword>
<dbReference type="Proteomes" id="UP000316238">
    <property type="component" value="Unassembled WGS sequence"/>
</dbReference>
<comment type="caution">
    <text evidence="2">The sequence shown here is derived from an EMBL/GenBank/DDBJ whole genome shotgun (WGS) entry which is preliminary data.</text>
</comment>
<reference evidence="2" key="1">
    <citation type="submission" date="2017-07" db="EMBL/GenBank/DDBJ databases">
        <title>The cable genome - Insights into the physiology and evolution of filamentous bacteria capable of sulfide oxidation via long distance electron transfer.</title>
        <authorList>
            <person name="Thorup C."/>
            <person name="Bjerg J.T."/>
            <person name="Schreiber L."/>
            <person name="Nielsen L.P."/>
            <person name="Kjeldsen K.U."/>
            <person name="Boesen T."/>
            <person name="Boggild A."/>
            <person name="Meysman F."/>
            <person name="Geelhoed J."/>
            <person name="Schramm A."/>
        </authorList>
    </citation>
    <scope>NUCLEOTIDE SEQUENCE [LARGE SCALE GENOMIC DNA]</scope>
    <source>
        <strain evidence="2">GS</strain>
    </source>
</reference>
<sequence length="119" mass="13529">MENTVKPEELKYLLENNDDVLILDVRRRQDYKNDPDMISGAKWYDYEELEQWGAEIPAGRRVVVYCLKGGALSKMVAEFLQKRKVDTCYLEGGITAWKAMVLGQQVDTSAGCSSCCLVR</sequence>
<dbReference type="GO" id="GO:0016740">
    <property type="term" value="F:transferase activity"/>
    <property type="evidence" value="ECO:0007669"/>
    <property type="project" value="UniProtKB-KW"/>
</dbReference>
<dbReference type="EMBL" id="NQJD01000036">
    <property type="protein sequence ID" value="TAA74177.1"/>
    <property type="molecule type" value="Genomic_DNA"/>
</dbReference>
<dbReference type="Pfam" id="PF00581">
    <property type="entry name" value="Rhodanese"/>
    <property type="match status" value="1"/>
</dbReference>
<evidence type="ECO:0000313" key="2">
    <source>
        <dbReference type="EMBL" id="TAA74177.1"/>
    </source>
</evidence>
<feature type="domain" description="Rhodanese" evidence="1">
    <location>
        <begin position="16"/>
        <end position="106"/>
    </location>
</feature>
<evidence type="ECO:0000313" key="3">
    <source>
        <dbReference type="Proteomes" id="UP000316238"/>
    </source>
</evidence>
<proteinExistence type="predicted"/>
<name>A0A521FZI0_9BACT</name>
<protein>
    <submittedName>
        <fullName evidence="2">Rhodanese-related sulfurtransferase</fullName>
    </submittedName>
</protein>
<evidence type="ECO:0000259" key="1">
    <source>
        <dbReference type="PROSITE" id="PS50206"/>
    </source>
</evidence>
<dbReference type="Gene3D" id="3.40.250.10">
    <property type="entry name" value="Rhodanese-like domain"/>
    <property type="match status" value="1"/>
</dbReference>
<dbReference type="AlphaFoldDB" id="A0A521FZI0"/>
<dbReference type="InterPro" id="IPR036873">
    <property type="entry name" value="Rhodanese-like_dom_sf"/>
</dbReference>
<dbReference type="InterPro" id="IPR001763">
    <property type="entry name" value="Rhodanese-like_dom"/>
</dbReference>
<organism evidence="2 3">
    <name type="scientific">Candidatus Electronema aureum</name>
    <dbReference type="NCBI Taxonomy" id="2005002"/>
    <lineage>
        <taxon>Bacteria</taxon>
        <taxon>Pseudomonadati</taxon>
        <taxon>Thermodesulfobacteriota</taxon>
        <taxon>Desulfobulbia</taxon>
        <taxon>Desulfobulbales</taxon>
        <taxon>Desulfobulbaceae</taxon>
        <taxon>Candidatus Electronema</taxon>
    </lineage>
</organism>
<accession>A0A521FZI0</accession>
<gene>
    <name evidence="2" type="ORF">CDV28_1369</name>
</gene>
<dbReference type="SMART" id="SM00450">
    <property type="entry name" value="RHOD"/>
    <property type="match status" value="1"/>
</dbReference>